<evidence type="ECO:0000313" key="2">
    <source>
        <dbReference type="EMBL" id="MBL0373870.1"/>
    </source>
</evidence>
<protein>
    <submittedName>
        <fullName evidence="2">Uncharacterized protein</fullName>
    </submittedName>
</protein>
<comment type="caution">
    <text evidence="2">The sequence shown here is derived from an EMBL/GenBank/DDBJ whole genome shotgun (WGS) entry which is preliminary data.</text>
</comment>
<sequence>MKAARYLITRFQQGARSPSELARELLARAVEQPRPTEISAVSESKAGAPPSWHILGPENPFGPYRFGRRVETDRTWTIFHVFTGEPARYGTWTMKGLNAMDASRVLRTLNTPLTANS</sequence>
<reference evidence="2" key="1">
    <citation type="submission" date="2021-01" db="EMBL/GenBank/DDBJ databases">
        <title>Rhizobium sp. strain KVB221 16S ribosomal RNA gene Genome sequencing and assembly.</title>
        <authorList>
            <person name="Kang M."/>
        </authorList>
    </citation>
    <scope>NUCLEOTIDE SEQUENCE</scope>
    <source>
        <strain evidence="2">KVB221</strain>
    </source>
</reference>
<dbReference type="AlphaFoldDB" id="A0A936YNR6"/>
<keyword evidence="3" id="KW-1185">Reference proteome</keyword>
<name>A0A936YNR6_9HYPH</name>
<feature type="region of interest" description="Disordered" evidence="1">
    <location>
        <begin position="34"/>
        <end position="54"/>
    </location>
</feature>
<gene>
    <name evidence="2" type="ORF">JJB09_17745</name>
</gene>
<dbReference type="Proteomes" id="UP000633219">
    <property type="component" value="Unassembled WGS sequence"/>
</dbReference>
<proteinExistence type="predicted"/>
<evidence type="ECO:0000313" key="3">
    <source>
        <dbReference type="Proteomes" id="UP000633219"/>
    </source>
</evidence>
<organism evidence="2 3">
    <name type="scientific">Rhizobium setariae</name>
    <dbReference type="NCBI Taxonomy" id="2801340"/>
    <lineage>
        <taxon>Bacteria</taxon>
        <taxon>Pseudomonadati</taxon>
        <taxon>Pseudomonadota</taxon>
        <taxon>Alphaproteobacteria</taxon>
        <taxon>Hyphomicrobiales</taxon>
        <taxon>Rhizobiaceae</taxon>
        <taxon>Rhizobium/Agrobacterium group</taxon>
        <taxon>Rhizobium</taxon>
    </lineage>
</organism>
<accession>A0A936YNR6</accession>
<dbReference type="EMBL" id="JAEQNC010000010">
    <property type="protein sequence ID" value="MBL0373870.1"/>
    <property type="molecule type" value="Genomic_DNA"/>
</dbReference>
<evidence type="ECO:0000256" key="1">
    <source>
        <dbReference type="SAM" id="MobiDB-lite"/>
    </source>
</evidence>